<reference evidence="1 2" key="1">
    <citation type="submission" date="2016-04" db="EMBL/GenBank/DDBJ databases">
        <title>Draft genome sequence of freshwater magnetotactic bacteria Magnetospirillum marisnigri SP-1 and Magnetospirillum moscoviense BB-1.</title>
        <authorList>
            <person name="Koziaeva V."/>
            <person name="Dziuba M.V."/>
            <person name="Ivanov T.M."/>
            <person name="Kuznetsov B."/>
            <person name="Grouzdev D.S."/>
        </authorList>
    </citation>
    <scope>NUCLEOTIDE SEQUENCE [LARGE SCALE GENOMIC DNA]</scope>
    <source>
        <strain evidence="1 2">SP-1</strain>
    </source>
</reference>
<gene>
    <name evidence="1" type="ORF">A6A04_10580</name>
</gene>
<keyword evidence="2" id="KW-1185">Reference proteome</keyword>
<name>A0A178MXR7_9PROT</name>
<dbReference type="SUPFAM" id="SSF53335">
    <property type="entry name" value="S-adenosyl-L-methionine-dependent methyltransferases"/>
    <property type="match status" value="1"/>
</dbReference>
<comment type="caution">
    <text evidence="1">The sequence shown here is derived from an EMBL/GenBank/DDBJ whole genome shotgun (WGS) entry which is preliminary data.</text>
</comment>
<dbReference type="PANTHER" id="PTHR40036:SF1">
    <property type="entry name" value="MACROCIN O-METHYLTRANSFERASE"/>
    <property type="match status" value="1"/>
</dbReference>
<dbReference type="EMBL" id="LWQT01000010">
    <property type="protein sequence ID" value="OAN55997.1"/>
    <property type="molecule type" value="Genomic_DNA"/>
</dbReference>
<accession>A0A178MXR7</accession>
<evidence type="ECO:0008006" key="3">
    <source>
        <dbReference type="Google" id="ProtNLM"/>
    </source>
</evidence>
<proteinExistence type="predicted"/>
<dbReference type="STRING" id="1285242.A6A04_10580"/>
<dbReference type="InterPro" id="IPR029063">
    <property type="entry name" value="SAM-dependent_MTases_sf"/>
</dbReference>
<dbReference type="InterPro" id="IPR008884">
    <property type="entry name" value="TylF_MeTrfase"/>
</dbReference>
<dbReference type="Gene3D" id="3.40.50.150">
    <property type="entry name" value="Vaccinia Virus protein VP39"/>
    <property type="match status" value="1"/>
</dbReference>
<protein>
    <recommendedName>
        <fullName evidence="3">Macrocin-O-methyltransferase</fullName>
    </recommendedName>
</protein>
<evidence type="ECO:0000313" key="1">
    <source>
        <dbReference type="EMBL" id="OAN55997.1"/>
    </source>
</evidence>
<dbReference type="AlphaFoldDB" id="A0A178MXR7"/>
<dbReference type="Pfam" id="PF05711">
    <property type="entry name" value="TylF"/>
    <property type="match status" value="1"/>
</dbReference>
<dbReference type="Proteomes" id="UP000078428">
    <property type="component" value="Unassembled WGS sequence"/>
</dbReference>
<organism evidence="1 2">
    <name type="scientific">Paramagnetospirillum marisnigri</name>
    <dbReference type="NCBI Taxonomy" id="1285242"/>
    <lineage>
        <taxon>Bacteria</taxon>
        <taxon>Pseudomonadati</taxon>
        <taxon>Pseudomonadota</taxon>
        <taxon>Alphaproteobacteria</taxon>
        <taxon>Rhodospirillales</taxon>
        <taxon>Magnetospirillaceae</taxon>
        <taxon>Paramagnetospirillum</taxon>
    </lineage>
</organism>
<sequence length="251" mass="27974">MEQYRLREAAYWQGIQEVVADAGLGLKDVLQNVPAFWRRRDVPRFLANYELFKMVVDLPGSVAEVGVFRGAGLMTWTHLLETFIPGDRLRRVFGFDHFQGYDGFSEQDGDARQWLSAHQGGDLMSADRRLVDRLLEIHDADSFCPGVPRALLIAGDVTETLPRFVAEADGVRFCLIHLDVNVHQAVRAALDALYPRLVPGGIVALTAYGSPPWEGEASAVEQYFGDNGLPMPAMATLPFSPIPRAYFRKPL</sequence>
<dbReference type="PANTHER" id="PTHR40036">
    <property type="entry name" value="MACROCIN O-METHYLTRANSFERASE"/>
    <property type="match status" value="1"/>
</dbReference>
<evidence type="ECO:0000313" key="2">
    <source>
        <dbReference type="Proteomes" id="UP000078428"/>
    </source>
</evidence>